<evidence type="ECO:0000259" key="14">
    <source>
        <dbReference type="PROSITE" id="PS51192"/>
    </source>
</evidence>
<comment type="subunit">
    <text evidence="9">Component of the U5 snRNP complex.</text>
</comment>
<dbReference type="Pfam" id="PF00271">
    <property type="entry name" value="Helicase_C"/>
    <property type="match status" value="1"/>
</dbReference>
<name>A0A0W0F8S4_MONRR</name>
<dbReference type="InterPro" id="IPR011545">
    <property type="entry name" value="DEAD/DEAH_box_helicase_dom"/>
</dbReference>
<keyword evidence="6 12" id="KW-0067">ATP-binding</keyword>
<dbReference type="InterPro" id="IPR057479">
    <property type="entry name" value="PRP28/DDX23-like_helical"/>
</dbReference>
<evidence type="ECO:0000256" key="3">
    <source>
        <dbReference type="ARBA" id="ARBA00022741"/>
    </source>
</evidence>
<evidence type="ECO:0000313" key="18">
    <source>
        <dbReference type="Proteomes" id="UP000054988"/>
    </source>
</evidence>
<dbReference type="PROSITE" id="PS51195">
    <property type="entry name" value="Q_MOTIF"/>
    <property type="match status" value="1"/>
</dbReference>
<dbReference type="SMART" id="SM00487">
    <property type="entry name" value="DEXDc"/>
    <property type="match status" value="1"/>
</dbReference>
<feature type="region of interest" description="Disordered" evidence="13">
    <location>
        <begin position="1"/>
        <end position="34"/>
    </location>
</feature>
<keyword evidence="7" id="KW-0508">mRNA splicing</keyword>
<sequence length="732" mass="81594">MASTNRSEPLSIESLLQKQREEKEAAAKPKFLSKEARAQLAIAKRAAEISEQRKKEEETRRDREALEKEAEELRRREGGQANKFGRYEDSSNSRYAHPERDRGPRGRGRGSHHRGDRDRDYGNVPTGPRADRSKPSTSANTPQASSSHSTSNTPGPQSSGSGAATPTPGTDGNYSPDVDMDAIRTRYLGVDKKKRKIRKTNDRKFVFDWDAQDDTAEDSSLVPASNQGPQPMFGRGHLAGIDLAHDLSTQDHLADTRERRKAMKTGIDERHWTEKPLNEMRERDWRIFREDFSISARGGQIPHPLRSWVESSIPPQILECIEKIGYKEPSPIQRQAIPIGLMKRDVIGIAETGSGKTAAFVIPMLAFISSLPPFTEDNRHLGPYALILAPTRELAQQIETESKKFAGPLGFKCVSIVGGRAVEEQQFNLREGAEIIIATPGRLKDVIERHVLVLSQCRYVVMDEADRMVHLGFEADLTFILDKLPAETMAGEDQSMDVDSEGQLRAKGRSRVTTLFSATMPPAVERLARKYLKKPAVITIGEAGRAVDTVEQKVEFVSGEERKKQKLLEILNSNLYAPPIIVFVNQKKTADMVAKDLQRANWSTSTLHSGKTQEQREASLQALRDGHADVLVATDLAGRGIDVQDVSLVVNYQMASTIEAYVHRIGRTGRAGKMGTAITFLTNEDDEVMYDLKQEISKSPVSKVPIELAKHEAAQHKVSREMKRKRDAEDQG</sequence>
<evidence type="ECO:0000256" key="13">
    <source>
        <dbReference type="SAM" id="MobiDB-lite"/>
    </source>
</evidence>
<dbReference type="PROSITE" id="PS00039">
    <property type="entry name" value="DEAD_ATP_HELICASE"/>
    <property type="match status" value="1"/>
</dbReference>
<evidence type="ECO:0000256" key="10">
    <source>
        <dbReference type="ARBA" id="ARBA00047984"/>
    </source>
</evidence>
<evidence type="ECO:0000256" key="4">
    <source>
        <dbReference type="ARBA" id="ARBA00022801"/>
    </source>
</evidence>
<dbReference type="SMART" id="SM00490">
    <property type="entry name" value="HELICc"/>
    <property type="match status" value="1"/>
</dbReference>
<dbReference type="GO" id="GO:0005524">
    <property type="term" value="F:ATP binding"/>
    <property type="evidence" value="ECO:0007669"/>
    <property type="project" value="UniProtKB-KW"/>
</dbReference>
<dbReference type="SUPFAM" id="SSF52540">
    <property type="entry name" value="P-loop containing nucleoside triphosphate hydrolases"/>
    <property type="match status" value="1"/>
</dbReference>
<keyword evidence="4 12" id="KW-0378">Hydrolase</keyword>
<evidence type="ECO:0000256" key="2">
    <source>
        <dbReference type="ARBA" id="ARBA00022664"/>
    </source>
</evidence>
<evidence type="ECO:0000313" key="17">
    <source>
        <dbReference type="EMBL" id="KTB32755.1"/>
    </source>
</evidence>
<dbReference type="PROSITE" id="PS51192">
    <property type="entry name" value="HELICASE_ATP_BIND_1"/>
    <property type="match status" value="1"/>
</dbReference>
<evidence type="ECO:0000256" key="5">
    <source>
        <dbReference type="ARBA" id="ARBA00022806"/>
    </source>
</evidence>
<evidence type="ECO:0000256" key="9">
    <source>
        <dbReference type="ARBA" id="ARBA00038719"/>
    </source>
</evidence>
<keyword evidence="2" id="KW-0507">mRNA processing</keyword>
<dbReference type="Proteomes" id="UP000054988">
    <property type="component" value="Unassembled WGS sequence"/>
</dbReference>
<evidence type="ECO:0000256" key="12">
    <source>
        <dbReference type="RuleBase" id="RU000492"/>
    </source>
</evidence>
<dbReference type="CDD" id="cd18787">
    <property type="entry name" value="SF2_C_DEAD"/>
    <property type="match status" value="1"/>
</dbReference>
<feature type="compositionally biased region" description="Polar residues" evidence="13">
    <location>
        <begin position="135"/>
        <end position="173"/>
    </location>
</feature>
<dbReference type="InterPro" id="IPR027417">
    <property type="entry name" value="P-loop_NTPase"/>
</dbReference>
<evidence type="ECO:0000259" key="15">
    <source>
        <dbReference type="PROSITE" id="PS51194"/>
    </source>
</evidence>
<dbReference type="EC" id="3.6.4.13" evidence="1"/>
<feature type="region of interest" description="Disordered" evidence="13">
    <location>
        <begin position="46"/>
        <end position="178"/>
    </location>
</feature>
<gene>
    <name evidence="17" type="ORF">WG66_14558</name>
</gene>
<proteinExistence type="inferred from homology"/>
<dbReference type="GO" id="GO:0003676">
    <property type="term" value="F:nucleic acid binding"/>
    <property type="evidence" value="ECO:0007669"/>
    <property type="project" value="InterPro"/>
</dbReference>
<feature type="compositionally biased region" description="Basic and acidic residues" evidence="13">
    <location>
        <begin position="85"/>
        <end position="104"/>
    </location>
</feature>
<dbReference type="GO" id="GO:0006397">
    <property type="term" value="P:mRNA processing"/>
    <property type="evidence" value="ECO:0007669"/>
    <property type="project" value="UniProtKB-KW"/>
</dbReference>
<evidence type="ECO:0000256" key="7">
    <source>
        <dbReference type="ARBA" id="ARBA00023187"/>
    </source>
</evidence>
<accession>A0A0W0F8S4</accession>
<dbReference type="PANTHER" id="PTHR47958">
    <property type="entry name" value="ATP-DEPENDENT RNA HELICASE DBP3"/>
    <property type="match status" value="1"/>
</dbReference>
<dbReference type="InterPro" id="IPR014014">
    <property type="entry name" value="RNA_helicase_DEAD_Q_motif"/>
</dbReference>
<feature type="domain" description="DEAD-box RNA helicase Q" evidence="16">
    <location>
        <begin position="306"/>
        <end position="334"/>
    </location>
</feature>
<dbReference type="InterPro" id="IPR000629">
    <property type="entry name" value="RNA-helicase_DEAD-box_CS"/>
</dbReference>
<feature type="domain" description="Helicase C-terminal" evidence="15">
    <location>
        <begin position="549"/>
        <end position="712"/>
    </location>
</feature>
<feature type="compositionally biased region" description="Basic and acidic residues" evidence="13">
    <location>
        <begin position="18"/>
        <end position="34"/>
    </location>
</feature>
<dbReference type="CDD" id="cd17945">
    <property type="entry name" value="DEADc_DDX23"/>
    <property type="match status" value="1"/>
</dbReference>
<organism evidence="17 18">
    <name type="scientific">Moniliophthora roreri</name>
    <name type="common">Frosty pod rot fungus</name>
    <name type="synonym">Monilia roreri</name>
    <dbReference type="NCBI Taxonomy" id="221103"/>
    <lineage>
        <taxon>Eukaryota</taxon>
        <taxon>Fungi</taxon>
        <taxon>Dikarya</taxon>
        <taxon>Basidiomycota</taxon>
        <taxon>Agaricomycotina</taxon>
        <taxon>Agaricomycetes</taxon>
        <taxon>Agaricomycetidae</taxon>
        <taxon>Agaricales</taxon>
        <taxon>Marasmiineae</taxon>
        <taxon>Marasmiaceae</taxon>
        <taxon>Moniliophthora</taxon>
    </lineage>
</organism>
<dbReference type="EMBL" id="LATX01002203">
    <property type="protein sequence ID" value="KTB32755.1"/>
    <property type="molecule type" value="Genomic_DNA"/>
</dbReference>
<dbReference type="Gene3D" id="3.40.50.300">
    <property type="entry name" value="P-loop containing nucleotide triphosphate hydrolases"/>
    <property type="match status" value="2"/>
</dbReference>
<dbReference type="InterPro" id="IPR014001">
    <property type="entry name" value="Helicase_ATP-bd"/>
</dbReference>
<protein>
    <recommendedName>
        <fullName evidence="1">RNA helicase</fullName>
        <ecNumber evidence="1">3.6.4.13</ecNumber>
    </recommendedName>
</protein>
<feature type="short sequence motif" description="Q motif" evidence="11">
    <location>
        <begin position="306"/>
        <end position="334"/>
    </location>
</feature>
<evidence type="ECO:0000256" key="6">
    <source>
        <dbReference type="ARBA" id="ARBA00022840"/>
    </source>
</evidence>
<keyword evidence="5 12" id="KW-0347">Helicase</keyword>
<dbReference type="AlphaFoldDB" id="A0A0W0F8S4"/>
<feature type="compositionally biased region" description="Basic and acidic residues" evidence="13">
    <location>
        <begin position="46"/>
        <end position="78"/>
    </location>
</feature>
<dbReference type="PROSITE" id="PS51194">
    <property type="entry name" value="HELICASE_CTER"/>
    <property type="match status" value="1"/>
</dbReference>
<evidence type="ECO:0000256" key="11">
    <source>
        <dbReference type="PROSITE-ProRule" id="PRU00552"/>
    </source>
</evidence>
<comment type="catalytic activity">
    <reaction evidence="10">
        <text>ATP + H2O = ADP + phosphate + H(+)</text>
        <dbReference type="Rhea" id="RHEA:13065"/>
        <dbReference type="ChEBI" id="CHEBI:15377"/>
        <dbReference type="ChEBI" id="CHEBI:15378"/>
        <dbReference type="ChEBI" id="CHEBI:30616"/>
        <dbReference type="ChEBI" id="CHEBI:43474"/>
        <dbReference type="ChEBI" id="CHEBI:456216"/>
        <dbReference type="EC" id="3.6.4.13"/>
    </reaction>
</comment>
<dbReference type="Pfam" id="PF25430">
    <property type="entry name" value="DDX23"/>
    <property type="match status" value="1"/>
</dbReference>
<keyword evidence="3 12" id="KW-0547">Nucleotide-binding</keyword>
<feature type="domain" description="Helicase ATP-binding" evidence="14">
    <location>
        <begin position="337"/>
        <end position="538"/>
    </location>
</feature>
<dbReference type="GO" id="GO:0008380">
    <property type="term" value="P:RNA splicing"/>
    <property type="evidence" value="ECO:0007669"/>
    <property type="project" value="UniProtKB-KW"/>
</dbReference>
<comment type="caution">
    <text evidence="17">The sequence shown here is derived from an EMBL/GenBank/DDBJ whole genome shotgun (WGS) entry which is preliminary data.</text>
</comment>
<dbReference type="Pfam" id="PF00270">
    <property type="entry name" value="DEAD"/>
    <property type="match status" value="1"/>
</dbReference>
<evidence type="ECO:0000256" key="8">
    <source>
        <dbReference type="ARBA" id="ARBA00037954"/>
    </source>
</evidence>
<dbReference type="eggNOG" id="KOG0333">
    <property type="taxonomic scope" value="Eukaryota"/>
</dbReference>
<reference evidence="17 18" key="1">
    <citation type="submission" date="2015-12" db="EMBL/GenBank/DDBJ databases">
        <title>Draft genome sequence of Moniliophthora roreri, the causal agent of frosty pod rot of cacao.</title>
        <authorList>
            <person name="Aime M.C."/>
            <person name="Diaz-Valderrama J.R."/>
            <person name="Kijpornyongpan T."/>
            <person name="Phillips-Mora W."/>
        </authorList>
    </citation>
    <scope>NUCLEOTIDE SEQUENCE [LARGE SCALE GENOMIC DNA]</scope>
    <source>
        <strain evidence="17 18">MCA 2952</strain>
    </source>
</reference>
<evidence type="ECO:0000256" key="1">
    <source>
        <dbReference type="ARBA" id="ARBA00012552"/>
    </source>
</evidence>
<feature type="region of interest" description="Disordered" evidence="13">
    <location>
        <begin position="712"/>
        <end position="732"/>
    </location>
</feature>
<dbReference type="GO" id="GO:0003724">
    <property type="term" value="F:RNA helicase activity"/>
    <property type="evidence" value="ECO:0007669"/>
    <property type="project" value="UniProtKB-EC"/>
</dbReference>
<comment type="similarity">
    <text evidence="8">Belongs to the DEAD box helicase family. DDX23/PRP28 subfamily.</text>
</comment>
<evidence type="ECO:0000259" key="16">
    <source>
        <dbReference type="PROSITE" id="PS51195"/>
    </source>
</evidence>
<dbReference type="InterPro" id="IPR001650">
    <property type="entry name" value="Helicase_C-like"/>
</dbReference>
<dbReference type="GO" id="GO:0016787">
    <property type="term" value="F:hydrolase activity"/>
    <property type="evidence" value="ECO:0007669"/>
    <property type="project" value="UniProtKB-KW"/>
</dbReference>